<evidence type="ECO:0000256" key="6">
    <source>
        <dbReference type="ARBA" id="ARBA00023136"/>
    </source>
</evidence>
<dbReference type="InterPro" id="IPR000531">
    <property type="entry name" value="Beta-barrel_TonB"/>
</dbReference>
<evidence type="ECO:0000256" key="2">
    <source>
        <dbReference type="ARBA" id="ARBA00022448"/>
    </source>
</evidence>
<reference evidence="13 14" key="2">
    <citation type="submission" date="2015-01" db="EMBL/GenBank/DDBJ databases">
        <title>Complete genome sequence of Pyrinomonas methylaliphatogenes type strain K22T.</title>
        <authorList>
            <person name="Lee K.C.Y."/>
            <person name="Power J.F."/>
            <person name="Dunfield P.F."/>
            <person name="Morgan X.C."/>
            <person name="Huttenhower C."/>
            <person name="Stott M.B."/>
        </authorList>
    </citation>
    <scope>NUCLEOTIDE SEQUENCE [LARGE SCALE GENOMIC DNA]</scope>
    <source>
        <strain evidence="13 14">K22</strain>
    </source>
</reference>
<keyword evidence="4 8" id="KW-0812">Transmembrane</keyword>
<sequence length="768" mass="85147" precursor="true">MSYPLERPKVIIILFLAVCSASAQAQTGFLRGRVTDTLGAVVPNAPIMLRNLTTGLERTTTTGADGTFVFAGVREGRYLLTVTASGFAPLSKEIDTIAQEIALTLEPAPLHEQTIVVSGSRQEELRESLNARVEVLTRARIRDTGYETVAEVLRELPGVVTRRGSETAGAAGEQIQGIDSRQVLVLLDGQPLIGARGIKSGIINLDRQSTGKLERIEVVKGAASSLYGSDAIGGVINLITREPSSPIEFSFTSSGGSFGVFDGRGELGFARDRISGYFDFERHKNNGFDLTPTTFDTTGAGFHRYDAYGRLRFQATRTLFLTTFANGYWNRSQGRALGEQGDQINWTDEESQNYGLNAEWQMNARTTVQARGYFARFDEISRGRLAPPLNTALPDGNLFERFGKADATITRIIGERQLLQAGGEWLTDRYRGINRLRDASGERADMRTLWAQDRISLNRLTLILGARYDDHSIFGAAFSPKAGANLRINENLRLRASYGRGFRAPDLGQLYYRFLNPTSFYQVIGNPHLEPEHANSYQLGSEYATRRGSFRFGLNLFRNDVANLIEAVNLGFIATRAQLAAIMAREGIDPSFDPVLNRLLFFYKNVRDARTQGVELDTEIILPRGFAVGGAYTYLDARDETAHLPLTGRHRHQGFVRIAWEAPRRGLRLNLRGTFYSSWIAARSTAGSIVRDTIAPGFALWDVYGAKRLFNTERGTLEVFGAIDNLNDSRDPNTGRLDAQGNPLPIYRPEQGRTFRVGLRYSFASGRK</sequence>
<accession>A0A0B6WST4</accession>
<dbReference type="RefSeq" id="WP_041973401.1">
    <property type="nucleotide sequence ID" value="NZ_CBXV010000001.1"/>
</dbReference>
<evidence type="ECO:0000259" key="11">
    <source>
        <dbReference type="Pfam" id="PF00593"/>
    </source>
</evidence>
<dbReference type="InterPro" id="IPR036942">
    <property type="entry name" value="Beta-barrel_TonB_sf"/>
</dbReference>
<dbReference type="PROSITE" id="PS52016">
    <property type="entry name" value="TONB_DEPENDENT_REC_3"/>
    <property type="match status" value="1"/>
</dbReference>
<evidence type="ECO:0000256" key="8">
    <source>
        <dbReference type="PROSITE-ProRule" id="PRU01360"/>
    </source>
</evidence>
<evidence type="ECO:0000256" key="4">
    <source>
        <dbReference type="ARBA" id="ARBA00022692"/>
    </source>
</evidence>
<evidence type="ECO:0000313" key="14">
    <source>
        <dbReference type="Proteomes" id="UP000031518"/>
    </source>
</evidence>
<organism evidence="13 14">
    <name type="scientific">Pyrinomonas methylaliphatogenes</name>
    <dbReference type="NCBI Taxonomy" id="454194"/>
    <lineage>
        <taxon>Bacteria</taxon>
        <taxon>Pseudomonadati</taxon>
        <taxon>Acidobacteriota</taxon>
        <taxon>Blastocatellia</taxon>
        <taxon>Blastocatellales</taxon>
        <taxon>Pyrinomonadaceae</taxon>
        <taxon>Pyrinomonas</taxon>
    </lineage>
</organism>
<dbReference type="Pfam" id="PF07715">
    <property type="entry name" value="Plug"/>
    <property type="match status" value="1"/>
</dbReference>
<dbReference type="GO" id="GO:0015344">
    <property type="term" value="F:siderophore uptake transmembrane transporter activity"/>
    <property type="evidence" value="ECO:0007669"/>
    <property type="project" value="TreeGrafter"/>
</dbReference>
<dbReference type="Pfam" id="PF00593">
    <property type="entry name" value="TonB_dep_Rec_b-barrel"/>
    <property type="match status" value="1"/>
</dbReference>
<keyword evidence="10" id="KW-0732">Signal</keyword>
<feature type="signal peptide" evidence="10">
    <location>
        <begin position="1"/>
        <end position="25"/>
    </location>
</feature>
<evidence type="ECO:0000256" key="10">
    <source>
        <dbReference type="SAM" id="SignalP"/>
    </source>
</evidence>
<name>A0A0B6WST4_9BACT</name>
<feature type="domain" description="TonB-dependent receptor-like beta-barrel" evidence="11">
    <location>
        <begin position="287"/>
        <end position="726"/>
    </location>
</feature>
<keyword evidence="13" id="KW-0675">Receptor</keyword>
<dbReference type="PANTHER" id="PTHR30069">
    <property type="entry name" value="TONB-DEPENDENT OUTER MEMBRANE RECEPTOR"/>
    <property type="match status" value="1"/>
</dbReference>
<gene>
    <name evidence="13" type="ORF">PYK22_00286</name>
</gene>
<evidence type="ECO:0000256" key="3">
    <source>
        <dbReference type="ARBA" id="ARBA00022452"/>
    </source>
</evidence>
<feature type="chain" id="PRO_5002125347" evidence="10">
    <location>
        <begin position="26"/>
        <end position="768"/>
    </location>
</feature>
<evidence type="ECO:0000256" key="5">
    <source>
        <dbReference type="ARBA" id="ARBA00023077"/>
    </source>
</evidence>
<dbReference type="Pfam" id="PF13620">
    <property type="entry name" value="CarboxypepD_reg"/>
    <property type="match status" value="1"/>
</dbReference>
<keyword evidence="3 8" id="KW-1134">Transmembrane beta strand</keyword>
<evidence type="ECO:0000256" key="7">
    <source>
        <dbReference type="ARBA" id="ARBA00023237"/>
    </source>
</evidence>
<dbReference type="InterPro" id="IPR013784">
    <property type="entry name" value="Carb-bd-like_fold"/>
</dbReference>
<dbReference type="SUPFAM" id="SSF56935">
    <property type="entry name" value="Porins"/>
    <property type="match status" value="1"/>
</dbReference>
<evidence type="ECO:0000256" key="1">
    <source>
        <dbReference type="ARBA" id="ARBA00004571"/>
    </source>
</evidence>
<protein>
    <submittedName>
        <fullName evidence="13">Outer membrane receptor for ferrienterochelin and colicins</fullName>
    </submittedName>
</protein>
<dbReference type="EMBL" id="CBXV010000001">
    <property type="protein sequence ID" value="CDM64293.1"/>
    <property type="molecule type" value="Genomic_DNA"/>
</dbReference>
<dbReference type="GO" id="GO:0044718">
    <property type="term" value="P:siderophore transmembrane transport"/>
    <property type="evidence" value="ECO:0007669"/>
    <property type="project" value="TreeGrafter"/>
</dbReference>
<dbReference type="InterPro" id="IPR012910">
    <property type="entry name" value="Plug_dom"/>
</dbReference>
<dbReference type="OrthoDB" id="337377at2"/>
<comment type="subcellular location">
    <subcellularLocation>
        <location evidence="1 8">Cell outer membrane</location>
        <topology evidence="1 8">Multi-pass membrane protein</topology>
    </subcellularLocation>
</comment>
<keyword evidence="5 9" id="KW-0798">TonB box</keyword>
<keyword evidence="2 8" id="KW-0813">Transport</keyword>
<dbReference type="GO" id="GO:0030246">
    <property type="term" value="F:carbohydrate binding"/>
    <property type="evidence" value="ECO:0007669"/>
    <property type="project" value="InterPro"/>
</dbReference>
<dbReference type="Proteomes" id="UP000031518">
    <property type="component" value="Unassembled WGS sequence"/>
</dbReference>
<dbReference type="Gene3D" id="2.170.130.10">
    <property type="entry name" value="TonB-dependent receptor, plug domain"/>
    <property type="match status" value="1"/>
</dbReference>
<proteinExistence type="inferred from homology"/>
<dbReference type="GO" id="GO:0009279">
    <property type="term" value="C:cell outer membrane"/>
    <property type="evidence" value="ECO:0007669"/>
    <property type="project" value="UniProtKB-SubCell"/>
</dbReference>
<dbReference type="SUPFAM" id="SSF49452">
    <property type="entry name" value="Starch-binding domain-like"/>
    <property type="match status" value="1"/>
</dbReference>
<dbReference type="Gene3D" id="2.40.170.20">
    <property type="entry name" value="TonB-dependent receptor, beta-barrel domain"/>
    <property type="match status" value="1"/>
</dbReference>
<reference evidence="13 14" key="1">
    <citation type="submission" date="2013-12" db="EMBL/GenBank/DDBJ databases">
        <authorList>
            <person name="Stott M."/>
        </authorList>
    </citation>
    <scope>NUCLEOTIDE SEQUENCE [LARGE SCALE GENOMIC DNA]</scope>
    <source>
        <strain evidence="13 14">K22</strain>
    </source>
</reference>
<keyword evidence="14" id="KW-1185">Reference proteome</keyword>
<evidence type="ECO:0000259" key="12">
    <source>
        <dbReference type="Pfam" id="PF07715"/>
    </source>
</evidence>
<keyword evidence="6 8" id="KW-0472">Membrane</keyword>
<dbReference type="CDD" id="cd01347">
    <property type="entry name" value="ligand_gated_channel"/>
    <property type="match status" value="1"/>
</dbReference>
<dbReference type="InterPro" id="IPR037066">
    <property type="entry name" value="Plug_dom_sf"/>
</dbReference>
<dbReference type="InterPro" id="IPR039426">
    <property type="entry name" value="TonB-dep_rcpt-like"/>
</dbReference>
<dbReference type="STRING" id="454194.PYK22_00286"/>
<dbReference type="Gene3D" id="2.60.40.1120">
    <property type="entry name" value="Carboxypeptidase-like, regulatory domain"/>
    <property type="match status" value="1"/>
</dbReference>
<evidence type="ECO:0000313" key="13">
    <source>
        <dbReference type="EMBL" id="CDM64293.1"/>
    </source>
</evidence>
<comment type="similarity">
    <text evidence="8 9">Belongs to the TonB-dependent receptor family.</text>
</comment>
<feature type="domain" description="TonB-dependent receptor plug" evidence="12">
    <location>
        <begin position="129"/>
        <end position="235"/>
    </location>
</feature>
<dbReference type="PANTHER" id="PTHR30069:SF28">
    <property type="entry name" value="TONB-DEPENDENT RECEPTOR YNCD-RELATED"/>
    <property type="match status" value="1"/>
</dbReference>
<dbReference type="AlphaFoldDB" id="A0A0B6WST4"/>
<keyword evidence="7 8" id="KW-0998">Cell outer membrane</keyword>
<evidence type="ECO:0000256" key="9">
    <source>
        <dbReference type="RuleBase" id="RU003357"/>
    </source>
</evidence>